<dbReference type="Gene3D" id="1.10.10.10">
    <property type="entry name" value="Winged helix-like DNA-binding domain superfamily/Winged helix DNA-binding domain"/>
    <property type="match status" value="1"/>
</dbReference>
<dbReference type="Pfam" id="PF12802">
    <property type="entry name" value="MarR_2"/>
    <property type="match status" value="1"/>
</dbReference>
<dbReference type="PROSITE" id="PS50995">
    <property type="entry name" value="HTH_MARR_2"/>
    <property type="match status" value="1"/>
</dbReference>
<feature type="domain" description="HTH marR-type" evidence="1">
    <location>
        <begin position="9"/>
        <end position="141"/>
    </location>
</feature>
<dbReference type="PANTHER" id="PTHR33164:SF43">
    <property type="entry name" value="HTH-TYPE TRANSCRIPTIONAL REPRESSOR YETL"/>
    <property type="match status" value="1"/>
</dbReference>
<organism evidence="2">
    <name type="scientific">mine drainage metagenome</name>
    <dbReference type="NCBI Taxonomy" id="410659"/>
    <lineage>
        <taxon>unclassified sequences</taxon>
        <taxon>metagenomes</taxon>
        <taxon>ecological metagenomes</taxon>
    </lineage>
</organism>
<dbReference type="InterPro" id="IPR036388">
    <property type="entry name" value="WH-like_DNA-bd_sf"/>
</dbReference>
<dbReference type="EMBL" id="AUZZ01000816">
    <property type="protein sequence ID" value="EQD66637.1"/>
    <property type="molecule type" value="Genomic_DNA"/>
</dbReference>
<dbReference type="PANTHER" id="PTHR33164">
    <property type="entry name" value="TRANSCRIPTIONAL REGULATOR, MARR FAMILY"/>
    <property type="match status" value="1"/>
</dbReference>
<dbReference type="InterPro" id="IPR036390">
    <property type="entry name" value="WH_DNA-bd_sf"/>
</dbReference>
<dbReference type="PRINTS" id="PR00598">
    <property type="entry name" value="HTHMARR"/>
</dbReference>
<dbReference type="GO" id="GO:0003700">
    <property type="term" value="F:DNA-binding transcription factor activity"/>
    <property type="evidence" value="ECO:0007669"/>
    <property type="project" value="InterPro"/>
</dbReference>
<gene>
    <name evidence="2" type="ORF">B2A_01077</name>
</gene>
<accession>T1B9S6</accession>
<dbReference type="GO" id="GO:0006950">
    <property type="term" value="P:response to stress"/>
    <property type="evidence" value="ECO:0007669"/>
    <property type="project" value="TreeGrafter"/>
</dbReference>
<reference evidence="2" key="1">
    <citation type="submission" date="2013-08" db="EMBL/GenBank/DDBJ databases">
        <authorList>
            <person name="Mendez C."/>
            <person name="Richter M."/>
            <person name="Ferrer M."/>
            <person name="Sanchez J."/>
        </authorList>
    </citation>
    <scope>NUCLEOTIDE SEQUENCE</scope>
</reference>
<dbReference type="AlphaFoldDB" id="T1B9S6"/>
<feature type="non-terminal residue" evidence="2">
    <location>
        <position position="1"/>
    </location>
</feature>
<proteinExistence type="predicted"/>
<protein>
    <submittedName>
        <fullName evidence="2">Bacterial regulatory protein, MarR</fullName>
    </submittedName>
</protein>
<evidence type="ECO:0000313" key="2">
    <source>
        <dbReference type="EMBL" id="EQD66637.1"/>
    </source>
</evidence>
<reference evidence="2" key="2">
    <citation type="journal article" date="2014" name="ISME J.">
        <title>Microbial stratification in low pH oxic and suboxic macroscopic growths along an acid mine drainage.</title>
        <authorList>
            <person name="Mendez-Garcia C."/>
            <person name="Mesa V."/>
            <person name="Sprenger R.R."/>
            <person name="Richter M."/>
            <person name="Diez M.S."/>
            <person name="Solano J."/>
            <person name="Bargiela R."/>
            <person name="Golyshina O.V."/>
            <person name="Manteca A."/>
            <person name="Ramos J.L."/>
            <person name="Gallego J.R."/>
            <person name="Llorente I."/>
            <person name="Martins Dos Santos V.A."/>
            <person name="Jensen O.N."/>
            <person name="Pelaez A.I."/>
            <person name="Sanchez J."/>
            <person name="Ferrer M."/>
        </authorList>
    </citation>
    <scope>NUCLEOTIDE SEQUENCE</scope>
</reference>
<evidence type="ECO:0000259" key="1">
    <source>
        <dbReference type="PROSITE" id="PS50995"/>
    </source>
</evidence>
<dbReference type="InterPro" id="IPR039422">
    <property type="entry name" value="MarR/SlyA-like"/>
</dbReference>
<dbReference type="SUPFAM" id="SSF46785">
    <property type="entry name" value="Winged helix' DNA-binding domain"/>
    <property type="match status" value="1"/>
</dbReference>
<sequence>RTPDDPEGYLTLLELLTTLDRQLVNAARVALEPHHLHYNDFIALRSISLGRADTPSLLSRVTGITLPATSELIDRLVGQGWVVRSPSPTDRRSYRLELTDSGREAYRGSAGTLHQTMTHLCARLPVESRQFLEAGIVELWQSVQAATPSL</sequence>
<dbReference type="SMART" id="SM00347">
    <property type="entry name" value="HTH_MARR"/>
    <property type="match status" value="1"/>
</dbReference>
<dbReference type="InterPro" id="IPR000835">
    <property type="entry name" value="HTH_MarR-typ"/>
</dbReference>
<comment type="caution">
    <text evidence="2">The sequence shown here is derived from an EMBL/GenBank/DDBJ whole genome shotgun (WGS) entry which is preliminary data.</text>
</comment>
<name>T1B9S6_9ZZZZ</name>